<evidence type="ECO:0000313" key="2">
    <source>
        <dbReference type="Proteomes" id="UP000271031"/>
    </source>
</evidence>
<dbReference type="Pfam" id="PF14091">
    <property type="entry name" value="DUF4269"/>
    <property type="match status" value="1"/>
</dbReference>
<gene>
    <name evidence="1" type="ORF">EDM56_07155</name>
</gene>
<evidence type="ECO:0000313" key="1">
    <source>
        <dbReference type="EMBL" id="RNB90286.1"/>
    </source>
</evidence>
<organism evidence="1 2">
    <name type="scientific">Brevibacillus fluminis</name>
    <dbReference type="NCBI Taxonomy" id="511487"/>
    <lineage>
        <taxon>Bacteria</taxon>
        <taxon>Bacillati</taxon>
        <taxon>Bacillota</taxon>
        <taxon>Bacilli</taxon>
        <taxon>Bacillales</taxon>
        <taxon>Paenibacillaceae</taxon>
        <taxon>Brevibacillus</taxon>
    </lineage>
</organism>
<dbReference type="OrthoDB" id="6402248at2"/>
<dbReference type="Proteomes" id="UP000271031">
    <property type="component" value="Unassembled WGS sequence"/>
</dbReference>
<comment type="caution">
    <text evidence="1">The sequence shown here is derived from an EMBL/GenBank/DDBJ whole genome shotgun (WGS) entry which is preliminary data.</text>
</comment>
<keyword evidence="2" id="KW-1185">Reference proteome</keyword>
<accession>A0A3M8DQ74</accession>
<sequence>MEEKGVASKKMDDFKNIGYLSIGTPRQREAFTVMKKLGIMETLQAFDPILVGTIPLDIDIGSSDLDIVCCTTEMDRFSQTVFRAYRQLGAYAESRTIVRGIETAVIQFQCDGFLFELFAQPVPSDRQNGYRHMVIEARMLAAGGERMRDEIRRLKRAGMKTEPAFMHYLQLACDDPYERLLAFEMVCDEELSRMLAR</sequence>
<dbReference type="EMBL" id="RHHQ01000007">
    <property type="protein sequence ID" value="RNB90286.1"/>
    <property type="molecule type" value="Genomic_DNA"/>
</dbReference>
<dbReference type="AlphaFoldDB" id="A0A3M8DQ74"/>
<proteinExistence type="predicted"/>
<dbReference type="InterPro" id="IPR025365">
    <property type="entry name" value="DUF4269"/>
</dbReference>
<name>A0A3M8DQ74_9BACL</name>
<reference evidence="1 2" key="1">
    <citation type="submission" date="2018-10" db="EMBL/GenBank/DDBJ databases">
        <title>Phylogenomics of Brevibacillus.</title>
        <authorList>
            <person name="Dunlap C."/>
        </authorList>
    </citation>
    <scope>NUCLEOTIDE SEQUENCE [LARGE SCALE GENOMIC DNA]</scope>
    <source>
        <strain evidence="1 2">JCM 15716</strain>
    </source>
</reference>
<protein>
    <submittedName>
        <fullName evidence="1">DUF4269 domain-containing protein</fullName>
    </submittedName>
</protein>